<dbReference type="Pfam" id="PF02171">
    <property type="entry name" value="Piwi"/>
    <property type="match status" value="1"/>
</dbReference>
<name>A0A2A6BFI1_PRIPA</name>
<dbReference type="GO" id="GO:0005737">
    <property type="term" value="C:cytoplasm"/>
    <property type="evidence" value="ECO:0000318"/>
    <property type="project" value="GO_Central"/>
</dbReference>
<dbReference type="Gene3D" id="2.170.260.10">
    <property type="entry name" value="paz domain"/>
    <property type="match status" value="1"/>
</dbReference>
<dbReference type="GO" id="GO:0036464">
    <property type="term" value="C:cytoplasmic ribonucleoprotein granule"/>
    <property type="evidence" value="ECO:0000318"/>
    <property type="project" value="GO_Central"/>
</dbReference>
<keyword evidence="2" id="KW-1185">Reference proteome</keyword>
<dbReference type="SUPFAM" id="SSF53098">
    <property type="entry name" value="Ribonuclease H-like"/>
    <property type="match status" value="1"/>
</dbReference>
<dbReference type="SMART" id="SM00950">
    <property type="entry name" value="Piwi"/>
    <property type="match status" value="1"/>
</dbReference>
<gene>
    <name evidence="1" type="primary">WBGene00275464</name>
</gene>
<dbReference type="SUPFAM" id="SSF101690">
    <property type="entry name" value="PAZ domain"/>
    <property type="match status" value="1"/>
</dbReference>
<dbReference type="InterPro" id="IPR012337">
    <property type="entry name" value="RNaseH-like_sf"/>
</dbReference>
<dbReference type="InterPro" id="IPR003100">
    <property type="entry name" value="PAZ_dom"/>
</dbReference>
<accession>A0A2A6BFI1</accession>
<evidence type="ECO:0000313" key="1">
    <source>
        <dbReference type="EnsemblMetazoa" id="PPA37095.1"/>
    </source>
</evidence>
<accession>A0A8R1UNZ9</accession>
<dbReference type="EnsemblMetazoa" id="PPA37095.1">
    <property type="protein sequence ID" value="PPA37095.1"/>
    <property type="gene ID" value="WBGene00275464"/>
</dbReference>
<dbReference type="InterPro" id="IPR036397">
    <property type="entry name" value="RNaseH_sf"/>
</dbReference>
<dbReference type="GO" id="GO:0016442">
    <property type="term" value="C:RISC complex"/>
    <property type="evidence" value="ECO:0000318"/>
    <property type="project" value="GO_Central"/>
</dbReference>
<protein>
    <submittedName>
        <fullName evidence="1">Uncharacterized protein</fullName>
    </submittedName>
</protein>
<dbReference type="PANTHER" id="PTHR22891">
    <property type="entry name" value="EUKARYOTIC TRANSLATION INITIATION FACTOR 2C"/>
    <property type="match status" value="1"/>
</dbReference>
<dbReference type="InterPro" id="IPR036085">
    <property type="entry name" value="PAZ_dom_sf"/>
</dbReference>
<dbReference type="InterPro" id="IPR003165">
    <property type="entry name" value="Piwi"/>
</dbReference>
<sequence length="959" mass="106096">MADAATNAMSKLNLATSQPTLIDKRAPGTNGAALELSTNITPITLAQNVNYFKYDIRMYAVFTKRDGSKTTKELTKQTKDDYNEQERKKACSEIFLTLTNSDAMFQGTLIYDRAAVLFTTEKLPPISASEGKLLTLNAQSQSVCPEAKHIEVTIKQAVFGFQVSSNDLAKCVNADFKPQHSKELMEVLNLATSQIPFFTPTDYMTYGNGNIYLLNPGNFGFQRNEAPDIGRDKFTGIGLSKGVKILEGNNQPGCKNYTPALVLDVKKTAFHNFNQNLTEKILQTYGNAVPSHALLARDLKDIRCLTVHKKASIVIGGFTAGPVGKATFKDKDGNAMLICKYYEEKYQLKIARPDLPGVIDAHQRNIYPTDLLVVAPNQRVKINTKDVVEALIKACFTQFKYTGINYYLFQVSAIKPELRFAQTVRLSKLLQLDSKKAQDMGVFVPTDAASLTVPARQLPPVSLLAGQGAMAGPSWRSGGKFVVGAKVEKWAAFLLFPFKCGGKMPRHTPEEVFQSFVQKFADAGNRKGMSIATPLIREHVDVSVGDTNSHVSQAVKKAKEAGCTYVLFVSDERVKSHEQLKYDELAHQITTQEVTLIKASQVAFENKGQTLENIIMKTNVKLRGMNHVTRGDGILECFFEHDLIYFYGVAACVYLPAFSGLHHSNDAIIIGIYIQQPRVMTASEIEGGSQPSFPAVIGLSANNGILQASNLDIAPIPAFILDAPLQQREMAAQQYFTMAYKYANPKEWKKGETQLDTLKKMVAEALMTYKNNRGRVPSKVVIYRAGGVSEGQLSYIASAERDAYLAAFDSLASDYKPTLVIIAASKEHNERFYQKANHSNLFPGVVVDRMAVNPELNEFYLQSHKALQGTAKATKYTLLHESSGRLNSDQVQHMTFALCHLHEIVNSTTAVPTPLYVAEESAKRAVNIYHHMKGPAEYYELDELNAKFTHSNLGARLNA</sequence>
<dbReference type="GO" id="GO:0005634">
    <property type="term" value="C:nucleus"/>
    <property type="evidence" value="ECO:0000318"/>
    <property type="project" value="GO_Central"/>
</dbReference>
<reference evidence="2" key="1">
    <citation type="journal article" date="2008" name="Nat. Genet.">
        <title>The Pristionchus pacificus genome provides a unique perspective on nematode lifestyle and parasitism.</title>
        <authorList>
            <person name="Dieterich C."/>
            <person name="Clifton S.W."/>
            <person name="Schuster L.N."/>
            <person name="Chinwalla A."/>
            <person name="Delehaunty K."/>
            <person name="Dinkelacker I."/>
            <person name="Fulton L."/>
            <person name="Fulton R."/>
            <person name="Godfrey J."/>
            <person name="Minx P."/>
            <person name="Mitreva M."/>
            <person name="Roeseler W."/>
            <person name="Tian H."/>
            <person name="Witte H."/>
            <person name="Yang S.P."/>
            <person name="Wilson R.K."/>
            <person name="Sommer R.J."/>
        </authorList>
    </citation>
    <scope>NUCLEOTIDE SEQUENCE [LARGE SCALE GENOMIC DNA]</scope>
    <source>
        <strain evidence="2">PS312</strain>
    </source>
</reference>
<dbReference type="GO" id="GO:0035194">
    <property type="term" value="P:regulatory ncRNA-mediated post-transcriptional gene silencing"/>
    <property type="evidence" value="ECO:0000318"/>
    <property type="project" value="GO_Central"/>
</dbReference>
<reference evidence="1" key="2">
    <citation type="submission" date="2022-06" db="UniProtKB">
        <authorList>
            <consortium name="EnsemblMetazoa"/>
        </authorList>
    </citation>
    <scope>IDENTIFICATION</scope>
    <source>
        <strain evidence="1">PS312</strain>
    </source>
</reference>
<dbReference type="PROSITE" id="PS50822">
    <property type="entry name" value="PIWI"/>
    <property type="match status" value="1"/>
</dbReference>
<dbReference type="Gene3D" id="3.30.420.10">
    <property type="entry name" value="Ribonuclease H-like superfamily/Ribonuclease H"/>
    <property type="match status" value="1"/>
</dbReference>
<dbReference type="Proteomes" id="UP000005239">
    <property type="component" value="Unassembled WGS sequence"/>
</dbReference>
<dbReference type="Gene3D" id="3.40.50.2300">
    <property type="match status" value="1"/>
</dbReference>
<proteinExistence type="predicted"/>
<organism evidence="1 2">
    <name type="scientific">Pristionchus pacificus</name>
    <name type="common">Parasitic nematode worm</name>
    <dbReference type="NCBI Taxonomy" id="54126"/>
    <lineage>
        <taxon>Eukaryota</taxon>
        <taxon>Metazoa</taxon>
        <taxon>Ecdysozoa</taxon>
        <taxon>Nematoda</taxon>
        <taxon>Chromadorea</taxon>
        <taxon>Rhabditida</taxon>
        <taxon>Rhabditina</taxon>
        <taxon>Diplogasteromorpha</taxon>
        <taxon>Diplogasteroidea</taxon>
        <taxon>Neodiplogasteridae</taxon>
        <taxon>Pristionchus</taxon>
    </lineage>
</organism>
<evidence type="ECO:0000313" key="2">
    <source>
        <dbReference type="Proteomes" id="UP000005239"/>
    </source>
</evidence>
<dbReference type="Pfam" id="PF02170">
    <property type="entry name" value="PAZ"/>
    <property type="match status" value="1"/>
</dbReference>
<dbReference type="GO" id="GO:0003727">
    <property type="term" value="F:single-stranded RNA binding"/>
    <property type="evidence" value="ECO:0000318"/>
    <property type="project" value="GO_Central"/>
</dbReference>
<dbReference type="GO" id="GO:0004521">
    <property type="term" value="F:RNA endonuclease activity"/>
    <property type="evidence" value="ECO:0000318"/>
    <property type="project" value="GO_Central"/>
</dbReference>
<dbReference type="AlphaFoldDB" id="A0A2A6BFI1"/>
<dbReference type="OrthoDB" id="9981668at2759"/>
<dbReference type="GO" id="GO:0035198">
    <property type="term" value="F:miRNA binding"/>
    <property type="evidence" value="ECO:0000318"/>
    <property type="project" value="GO_Central"/>
</dbReference>